<dbReference type="PANTHER" id="PTHR38471:SF2">
    <property type="entry name" value="FOUR HELIX BUNDLE PROTEIN"/>
    <property type="match status" value="1"/>
</dbReference>
<dbReference type="Pfam" id="PF05635">
    <property type="entry name" value="23S_rRNA_IVP"/>
    <property type="match status" value="1"/>
</dbReference>
<dbReference type="CDD" id="cd16377">
    <property type="entry name" value="23S_rRNA_IVP_like"/>
    <property type="match status" value="1"/>
</dbReference>
<reference evidence="1 2" key="1">
    <citation type="submission" date="2024-03" db="EMBL/GenBank/DDBJ databases">
        <title>Two novel species of the genus Flavobacterium exhibiting potentially degradation of complex polysaccharides.</title>
        <authorList>
            <person name="Lian X."/>
        </authorList>
    </citation>
    <scope>NUCLEOTIDE SEQUENCE [LARGE SCALE GENOMIC DNA]</scope>
    <source>
        <strain evidence="2">j3</strain>
    </source>
</reference>
<evidence type="ECO:0000313" key="1">
    <source>
        <dbReference type="EMBL" id="MEM0543662.1"/>
    </source>
</evidence>
<dbReference type="NCBIfam" id="TIGR02436">
    <property type="entry name" value="four helix bundle protein"/>
    <property type="match status" value="1"/>
</dbReference>
<dbReference type="InterPro" id="IPR036583">
    <property type="entry name" value="23S_rRNA_IVS_sf"/>
</dbReference>
<name>A0ABU9N7K8_9FLAO</name>
<dbReference type="Proteomes" id="UP001460072">
    <property type="component" value="Unassembled WGS sequence"/>
</dbReference>
<gene>
    <name evidence="1" type="ORF">WFZ85_13650</name>
</gene>
<dbReference type="EMBL" id="JBCGDO010000022">
    <property type="protein sequence ID" value="MEM0543662.1"/>
    <property type="molecule type" value="Genomic_DNA"/>
</dbReference>
<sequence>MDFRELIAYKKAFKLAMEIYHISKTFPPEEKYSLTDQIRRSSRSVCANIAESYRKRRYINHFISKLTDSDAENSETHVWLDFAFNCNYINIETYDTLTSQNIEIGKLINYMINNPNKFGVSS</sequence>
<comment type="caution">
    <text evidence="1">The sequence shown here is derived from an EMBL/GenBank/DDBJ whole genome shotgun (WGS) entry which is preliminary data.</text>
</comment>
<proteinExistence type="predicted"/>
<dbReference type="InterPro" id="IPR012657">
    <property type="entry name" value="23S_rRNA-intervening_sequence"/>
</dbReference>
<dbReference type="Gene3D" id="1.20.1440.60">
    <property type="entry name" value="23S rRNA-intervening sequence"/>
    <property type="match status" value="1"/>
</dbReference>
<evidence type="ECO:0000313" key="2">
    <source>
        <dbReference type="Proteomes" id="UP001460072"/>
    </source>
</evidence>
<dbReference type="SUPFAM" id="SSF158446">
    <property type="entry name" value="IVS-encoded protein-like"/>
    <property type="match status" value="1"/>
</dbReference>
<organism evidence="1 2">
    <name type="scientific">Flavobacterium aureirubrum</name>
    <dbReference type="NCBI Taxonomy" id="3133147"/>
    <lineage>
        <taxon>Bacteria</taxon>
        <taxon>Pseudomonadati</taxon>
        <taxon>Bacteroidota</taxon>
        <taxon>Flavobacteriia</taxon>
        <taxon>Flavobacteriales</taxon>
        <taxon>Flavobacteriaceae</taxon>
        <taxon>Flavobacterium</taxon>
    </lineage>
</organism>
<dbReference type="RefSeq" id="WP_342696840.1">
    <property type="nucleotide sequence ID" value="NZ_JBCGDO010000022.1"/>
</dbReference>
<dbReference type="PANTHER" id="PTHR38471">
    <property type="entry name" value="FOUR HELIX BUNDLE PROTEIN"/>
    <property type="match status" value="1"/>
</dbReference>
<accession>A0ABU9N7K8</accession>
<protein>
    <submittedName>
        <fullName evidence="1">Four helix bundle protein</fullName>
    </submittedName>
</protein>
<keyword evidence="2" id="KW-1185">Reference proteome</keyword>